<dbReference type="InterPro" id="IPR001412">
    <property type="entry name" value="aa-tRNA-synth_I_CS"/>
</dbReference>
<dbReference type="InterPro" id="IPR008925">
    <property type="entry name" value="aa_tRNA-synth_I_cd-bd_sf"/>
</dbReference>
<dbReference type="RefSeq" id="WP_069441007.1">
    <property type="nucleotide sequence ID" value="NZ_LPWF01000013.1"/>
</dbReference>
<evidence type="ECO:0000256" key="4">
    <source>
        <dbReference type="ARBA" id="ARBA00022598"/>
    </source>
</evidence>
<evidence type="ECO:0000256" key="2">
    <source>
        <dbReference type="ARBA" id="ARBA00005594"/>
    </source>
</evidence>
<keyword evidence="4 10" id="KW-0436">Ligase</keyword>
<dbReference type="Gene3D" id="1.10.10.350">
    <property type="match status" value="1"/>
</dbReference>
<sequence length="540" mass="60560">MASASRAKIEINSELLAHAHVSKAWPFEEARKVLSRIKRIPQPTGPIIFETGYGPSGLPHIGTFGEVARTTMVRHAFRVLTEDKVPTRLICFSDDMDGLRKVPDNIPNKEMVTQHLGKPLTQVPDPFGEHPSFGQHNNARLKAFLDTFGFEYEFLSATECYASGRFDATLLKVLEHYEEIRDVILPTLGPERRATYSPFLPISPATGKVLQVPIIDRDLAAGTVLYKDPDTGKLTQVPVTRGHCKLQWKADWAMRWAALGVDYEMAGKDLIDSVRLSGRICRILGRQQPEGFNYELFLDENGEKISKSRGNGLTIEEWLTYASPESLALYMFQSPKKAKRLYFDVIPRAVDEYVGHLAAYPKEEWSARLMNAVWHIHKGTPPEAELPISFALLLNLASASNSEDAEVLWGFIRRYAPDATPEGHPLLDELVAYAIRYFHDFVKPAKRYRAPTDKERVALTDLDARLGALPEKILAEEIQGEVYAVGKEHGFEPLRDWFSALYEVLLGQTQGPRFGSFVELYGIPETRALIGKALAGDLVA</sequence>
<evidence type="ECO:0000256" key="6">
    <source>
        <dbReference type="ARBA" id="ARBA00022840"/>
    </source>
</evidence>
<dbReference type="GO" id="GO:0000049">
    <property type="term" value="F:tRNA binding"/>
    <property type="evidence" value="ECO:0007669"/>
    <property type="project" value="InterPro"/>
</dbReference>
<evidence type="ECO:0000256" key="9">
    <source>
        <dbReference type="ARBA" id="ARBA00048573"/>
    </source>
</evidence>
<keyword evidence="6 10" id="KW-0067">ATP-binding</keyword>
<evidence type="ECO:0000256" key="1">
    <source>
        <dbReference type="ARBA" id="ARBA00004496"/>
    </source>
</evidence>
<keyword evidence="7 10" id="KW-0648">Protein biosynthesis</keyword>
<evidence type="ECO:0000256" key="8">
    <source>
        <dbReference type="ARBA" id="ARBA00023146"/>
    </source>
</evidence>
<dbReference type="NCBIfam" id="TIGR00467">
    <property type="entry name" value="lysS_arch"/>
    <property type="match status" value="1"/>
</dbReference>
<organism evidence="11 12">
    <name type="scientific">Methyloceanibacter superfactus</name>
    <dbReference type="NCBI Taxonomy" id="1774969"/>
    <lineage>
        <taxon>Bacteria</taxon>
        <taxon>Pseudomonadati</taxon>
        <taxon>Pseudomonadota</taxon>
        <taxon>Alphaproteobacteria</taxon>
        <taxon>Hyphomicrobiales</taxon>
        <taxon>Hyphomicrobiaceae</taxon>
        <taxon>Methyloceanibacter</taxon>
    </lineage>
</organism>
<dbReference type="SUPFAM" id="SSF52374">
    <property type="entry name" value="Nucleotidylyl transferase"/>
    <property type="match status" value="1"/>
</dbReference>
<keyword evidence="3 10" id="KW-0963">Cytoplasm</keyword>
<dbReference type="PROSITE" id="PS00178">
    <property type="entry name" value="AA_TRNA_LIGASE_I"/>
    <property type="match status" value="1"/>
</dbReference>
<dbReference type="Pfam" id="PF01921">
    <property type="entry name" value="tRNA-synt_1f"/>
    <property type="match status" value="1"/>
</dbReference>
<dbReference type="GO" id="GO:0005737">
    <property type="term" value="C:cytoplasm"/>
    <property type="evidence" value="ECO:0007669"/>
    <property type="project" value="UniProtKB-SubCell"/>
</dbReference>
<dbReference type="InterPro" id="IPR002904">
    <property type="entry name" value="Lys-tRNA-ligase"/>
</dbReference>
<keyword evidence="5 10" id="KW-0547">Nucleotide-binding</keyword>
<dbReference type="GO" id="GO:0005524">
    <property type="term" value="F:ATP binding"/>
    <property type="evidence" value="ECO:0007669"/>
    <property type="project" value="UniProtKB-UniRule"/>
</dbReference>
<dbReference type="InterPro" id="IPR020751">
    <property type="entry name" value="aa-tRNA-synth_I_codon-bd_sub2"/>
</dbReference>
<feature type="binding site" evidence="10">
    <location>
        <position position="307"/>
    </location>
    <ligand>
        <name>ATP</name>
        <dbReference type="ChEBI" id="CHEBI:30616"/>
    </ligand>
</feature>
<dbReference type="AlphaFoldDB" id="A0A1E3W3R3"/>
<comment type="catalytic activity">
    <reaction evidence="9 10">
        <text>tRNA(Lys) + L-lysine + ATP = L-lysyl-tRNA(Lys) + AMP + diphosphate</text>
        <dbReference type="Rhea" id="RHEA:20792"/>
        <dbReference type="Rhea" id="RHEA-COMP:9696"/>
        <dbReference type="Rhea" id="RHEA-COMP:9697"/>
        <dbReference type="ChEBI" id="CHEBI:30616"/>
        <dbReference type="ChEBI" id="CHEBI:32551"/>
        <dbReference type="ChEBI" id="CHEBI:33019"/>
        <dbReference type="ChEBI" id="CHEBI:78442"/>
        <dbReference type="ChEBI" id="CHEBI:78529"/>
        <dbReference type="ChEBI" id="CHEBI:456215"/>
        <dbReference type="EC" id="6.1.1.6"/>
    </reaction>
</comment>
<dbReference type="OrthoDB" id="9803151at2"/>
<dbReference type="GO" id="GO:0006430">
    <property type="term" value="P:lysyl-tRNA aminoacylation"/>
    <property type="evidence" value="ECO:0007669"/>
    <property type="project" value="UniProtKB-UniRule"/>
</dbReference>
<evidence type="ECO:0000313" key="11">
    <source>
        <dbReference type="EMBL" id="ODS00436.1"/>
    </source>
</evidence>
<dbReference type="Proteomes" id="UP000094472">
    <property type="component" value="Unassembled WGS sequence"/>
</dbReference>
<accession>A0A1E3W3R3</accession>
<reference evidence="11 12" key="1">
    <citation type="journal article" date="2016" name="Environ. Microbiol.">
        <title>New Methyloceanibacter diversity from North Sea sediments includes methanotroph containing solely the soluble methane monooxygenase.</title>
        <authorList>
            <person name="Vekeman B."/>
            <person name="Kerckhof F.M."/>
            <person name="Cremers G."/>
            <person name="de Vos P."/>
            <person name="Vandamme P."/>
            <person name="Boon N."/>
            <person name="Op den Camp H.J."/>
            <person name="Heylen K."/>
        </authorList>
    </citation>
    <scope>NUCLEOTIDE SEQUENCE [LARGE SCALE GENOMIC DNA]</scope>
    <source>
        <strain evidence="11 12">R-67175</strain>
    </source>
</reference>
<evidence type="ECO:0000256" key="5">
    <source>
        <dbReference type="ARBA" id="ARBA00022741"/>
    </source>
</evidence>
<dbReference type="PANTHER" id="PTHR37940">
    <property type="entry name" value="LYSINE--TRNA LIGASE"/>
    <property type="match status" value="1"/>
</dbReference>
<evidence type="ECO:0000256" key="3">
    <source>
        <dbReference type="ARBA" id="ARBA00022490"/>
    </source>
</evidence>
<evidence type="ECO:0000256" key="7">
    <source>
        <dbReference type="ARBA" id="ARBA00022917"/>
    </source>
</evidence>
<evidence type="ECO:0000313" key="12">
    <source>
        <dbReference type="Proteomes" id="UP000094472"/>
    </source>
</evidence>
<dbReference type="NCBIfam" id="NF001968">
    <property type="entry name" value="PRK00750.1-2"/>
    <property type="match status" value="1"/>
</dbReference>
<feature type="short sequence motif" description="'HIGH' region" evidence="10">
    <location>
        <begin position="55"/>
        <end position="63"/>
    </location>
</feature>
<keyword evidence="12" id="KW-1185">Reference proteome</keyword>
<dbReference type="EMBL" id="LPWF01000013">
    <property type="protein sequence ID" value="ODS00436.1"/>
    <property type="molecule type" value="Genomic_DNA"/>
</dbReference>
<dbReference type="EC" id="6.1.1.6" evidence="10"/>
<dbReference type="Gene3D" id="3.40.50.620">
    <property type="entry name" value="HUPs"/>
    <property type="match status" value="2"/>
</dbReference>
<name>A0A1E3W3R3_9HYPH</name>
<protein>
    <recommendedName>
        <fullName evidence="10">Lysine--tRNA ligase</fullName>
        <ecNumber evidence="10">6.1.1.6</ecNumber>
    </recommendedName>
    <alternativeName>
        <fullName evidence="10">Lysyl-tRNA synthetase</fullName>
        <shortName evidence="10">LysRS</shortName>
    </alternativeName>
</protein>
<comment type="subcellular location">
    <subcellularLocation>
        <location evidence="1 10">Cytoplasm</location>
    </subcellularLocation>
</comment>
<comment type="caution">
    <text evidence="11">The sequence shown here is derived from an EMBL/GenBank/DDBJ whole genome shotgun (WGS) entry which is preliminary data.</text>
</comment>
<gene>
    <name evidence="11" type="primary">lysK</name>
    <name evidence="10" type="synonym">lysS</name>
    <name evidence="11" type="ORF">AUC69_00770</name>
</gene>
<dbReference type="STRING" id="1774969.AUC69_00770"/>
<dbReference type="PANTHER" id="PTHR37940:SF1">
    <property type="entry name" value="LYSINE--TRNA LIGASE"/>
    <property type="match status" value="1"/>
</dbReference>
<proteinExistence type="inferred from homology"/>
<feature type="short sequence motif" description="'KMSKS' region" evidence="10">
    <location>
        <begin position="304"/>
        <end position="308"/>
    </location>
</feature>
<keyword evidence="8 10" id="KW-0030">Aminoacyl-tRNA synthetase</keyword>
<dbReference type="HAMAP" id="MF_00177">
    <property type="entry name" value="Lys_tRNA_synth_class1"/>
    <property type="match status" value="1"/>
</dbReference>
<comment type="similarity">
    <text evidence="2 10">Belongs to the class-I aminoacyl-tRNA synthetase family.</text>
</comment>
<evidence type="ECO:0000256" key="10">
    <source>
        <dbReference type="HAMAP-Rule" id="MF_00177"/>
    </source>
</evidence>
<dbReference type="InterPro" id="IPR014729">
    <property type="entry name" value="Rossmann-like_a/b/a_fold"/>
</dbReference>
<dbReference type="SUPFAM" id="SSF48163">
    <property type="entry name" value="An anticodon-binding domain of class I aminoacyl-tRNA synthetases"/>
    <property type="match status" value="1"/>
</dbReference>
<dbReference type="GO" id="GO:0004824">
    <property type="term" value="F:lysine-tRNA ligase activity"/>
    <property type="evidence" value="ECO:0007669"/>
    <property type="project" value="UniProtKB-UniRule"/>
</dbReference>